<dbReference type="OrthoDB" id="4161811at2759"/>
<proteinExistence type="predicted"/>
<feature type="region of interest" description="Disordered" evidence="1">
    <location>
        <begin position="47"/>
        <end position="122"/>
    </location>
</feature>
<feature type="compositionally biased region" description="Polar residues" evidence="1">
    <location>
        <begin position="52"/>
        <end position="64"/>
    </location>
</feature>
<reference evidence="2 3" key="1">
    <citation type="submission" date="2015-01" db="EMBL/GenBank/DDBJ databases">
        <title>The Genome Sequence of Fonsecaea multimorphosa CBS 102226.</title>
        <authorList>
            <consortium name="The Broad Institute Genomics Platform"/>
            <person name="Cuomo C."/>
            <person name="de Hoog S."/>
            <person name="Gorbushina A."/>
            <person name="Stielow B."/>
            <person name="Teixiera M."/>
            <person name="Abouelleil A."/>
            <person name="Chapman S.B."/>
            <person name="Priest M."/>
            <person name="Young S.K."/>
            <person name="Wortman J."/>
            <person name="Nusbaum C."/>
            <person name="Birren B."/>
        </authorList>
    </citation>
    <scope>NUCLEOTIDE SEQUENCE [LARGE SCALE GENOMIC DNA]</scope>
    <source>
        <strain evidence="2 3">CBS 102226</strain>
    </source>
</reference>
<protein>
    <submittedName>
        <fullName evidence="2">Uncharacterized protein</fullName>
    </submittedName>
</protein>
<gene>
    <name evidence="2" type="ORF">Z520_09970</name>
</gene>
<dbReference type="VEuPathDB" id="FungiDB:Z520_09970"/>
<feature type="region of interest" description="Disordered" evidence="1">
    <location>
        <begin position="271"/>
        <end position="291"/>
    </location>
</feature>
<dbReference type="AlphaFoldDB" id="A0A0D2GXG3"/>
<feature type="compositionally biased region" description="Acidic residues" evidence="1">
    <location>
        <begin position="93"/>
        <end position="111"/>
    </location>
</feature>
<feature type="compositionally biased region" description="Basic and acidic residues" evidence="1">
    <location>
        <begin position="65"/>
        <end position="87"/>
    </location>
</feature>
<evidence type="ECO:0000313" key="2">
    <source>
        <dbReference type="EMBL" id="KIX94260.1"/>
    </source>
</evidence>
<name>A0A0D2GXG3_9EURO</name>
<sequence length="305" mass="33704">MQRPRGFSSYSASSNETILEACSSSPYATHTPGPADAVRFPLDPAIVPLPRTFTSGPDSTVQTVRRNDDDVAGRKKASSGKEQDIDRNNAAGNDDEEESIDWDAESEEDTADSAVAPQPRQVVKRAKVPQNMGFHFDWWMARIGTAAVNIPRPPSPAPSQLITADRWAALKLSWDVLLEDIRLASEQMHRDRKWRIRGKKNAAGWCRWGARQRIDHRGEFVEEPEVGYEVEREVDGRTCVIRLGYRRNDAVVEDMDLDDEIAGCDDTVAGEQGAGGEEAAQGTLNWPAGNSCQDLDVAMEEAPEP</sequence>
<evidence type="ECO:0000256" key="1">
    <source>
        <dbReference type="SAM" id="MobiDB-lite"/>
    </source>
</evidence>
<dbReference type="EMBL" id="KN848088">
    <property type="protein sequence ID" value="KIX94260.1"/>
    <property type="molecule type" value="Genomic_DNA"/>
</dbReference>
<evidence type="ECO:0000313" key="3">
    <source>
        <dbReference type="Proteomes" id="UP000053411"/>
    </source>
</evidence>
<dbReference type="GeneID" id="27715716"/>
<keyword evidence="3" id="KW-1185">Reference proteome</keyword>
<organism evidence="2 3">
    <name type="scientific">Fonsecaea multimorphosa CBS 102226</name>
    <dbReference type="NCBI Taxonomy" id="1442371"/>
    <lineage>
        <taxon>Eukaryota</taxon>
        <taxon>Fungi</taxon>
        <taxon>Dikarya</taxon>
        <taxon>Ascomycota</taxon>
        <taxon>Pezizomycotina</taxon>
        <taxon>Eurotiomycetes</taxon>
        <taxon>Chaetothyriomycetidae</taxon>
        <taxon>Chaetothyriales</taxon>
        <taxon>Herpotrichiellaceae</taxon>
        <taxon>Fonsecaea</taxon>
    </lineage>
</organism>
<accession>A0A0D2GXG3</accession>
<dbReference type="Proteomes" id="UP000053411">
    <property type="component" value="Unassembled WGS sequence"/>
</dbReference>
<dbReference type="RefSeq" id="XP_016628383.1">
    <property type="nucleotide sequence ID" value="XM_016780464.1"/>
</dbReference>